<feature type="domain" description="Cytochrome b561 bacterial/Ni-hydrogenase" evidence="7">
    <location>
        <begin position="8"/>
        <end position="195"/>
    </location>
</feature>
<dbReference type="PANTHER" id="PTHR30485:SF0">
    <property type="entry name" value="NI_FE-HYDROGENASE 1 B-TYPE CYTOCHROME SUBUNIT-RELATED"/>
    <property type="match status" value="1"/>
</dbReference>
<dbReference type="RefSeq" id="WP_013638105.1">
    <property type="nucleotide sequence ID" value="NC_015185.1"/>
</dbReference>
<dbReference type="STRING" id="868864.Dester_0495"/>
<evidence type="ECO:0000313" key="9">
    <source>
        <dbReference type="Proteomes" id="UP000007102"/>
    </source>
</evidence>
<keyword evidence="5 6" id="KW-0472">Membrane</keyword>
<feature type="transmembrane region" description="Helical" evidence="6">
    <location>
        <begin position="127"/>
        <end position="148"/>
    </location>
</feature>
<keyword evidence="2" id="KW-1003">Cell membrane</keyword>
<dbReference type="EMBL" id="CP002543">
    <property type="protein sequence ID" value="ADY73147.1"/>
    <property type="molecule type" value="Genomic_DNA"/>
</dbReference>
<dbReference type="PANTHER" id="PTHR30485">
    <property type="entry name" value="NI/FE-HYDROGENASE 1 B-TYPE CYTOCHROME SUBUNIT"/>
    <property type="match status" value="1"/>
</dbReference>
<name>F0S2S5_DESTD</name>
<dbReference type="GO" id="GO:0022904">
    <property type="term" value="P:respiratory electron transport chain"/>
    <property type="evidence" value="ECO:0007669"/>
    <property type="project" value="InterPro"/>
</dbReference>
<evidence type="ECO:0000259" key="7">
    <source>
        <dbReference type="Pfam" id="PF01292"/>
    </source>
</evidence>
<dbReference type="SUPFAM" id="SSF81342">
    <property type="entry name" value="Transmembrane di-heme cytochromes"/>
    <property type="match status" value="1"/>
</dbReference>
<feature type="transmembrane region" description="Helical" evidence="6">
    <location>
        <begin position="50"/>
        <end position="71"/>
    </location>
</feature>
<dbReference type="Gene3D" id="1.20.950.20">
    <property type="entry name" value="Transmembrane di-heme cytochromes, Chain C"/>
    <property type="match status" value="1"/>
</dbReference>
<dbReference type="GO" id="GO:0009055">
    <property type="term" value="F:electron transfer activity"/>
    <property type="evidence" value="ECO:0007669"/>
    <property type="project" value="InterPro"/>
</dbReference>
<dbReference type="HOGENOM" id="CLU_1223144_0_0_0"/>
<dbReference type="eggNOG" id="COG2864">
    <property type="taxonomic scope" value="Bacteria"/>
</dbReference>
<dbReference type="GO" id="GO:0005886">
    <property type="term" value="C:plasma membrane"/>
    <property type="evidence" value="ECO:0007669"/>
    <property type="project" value="UniProtKB-SubCell"/>
</dbReference>
<dbReference type="InParanoid" id="F0S2S5"/>
<evidence type="ECO:0000256" key="2">
    <source>
        <dbReference type="ARBA" id="ARBA00022475"/>
    </source>
</evidence>
<feature type="transmembrane region" description="Helical" evidence="6">
    <location>
        <begin position="176"/>
        <end position="194"/>
    </location>
</feature>
<keyword evidence="4 6" id="KW-1133">Transmembrane helix</keyword>
<evidence type="ECO:0000313" key="8">
    <source>
        <dbReference type="EMBL" id="ADY73147.1"/>
    </source>
</evidence>
<sequence length="226" mass="26280">MKKIKVKRHSKLFILLHWLIVFQSLILLVSGLALGPNPAVEFIQTGTARALHIVVAFFFLGTITFFFYYFIMSGEYMWFGLRRLWEAIDFFFDEVRHFLLRKPVAHEPLYDPKRGDYVRKIIPTEVLAWWGWVLLWILLGITGIAILFPENFGLITRFCHALIPDWVDPLSSTQRFHGFIAILYVVLALIHAYASWKFGMIKSIVTGEHEVRVLDGNANIKPENEI</sequence>
<evidence type="ECO:0000256" key="5">
    <source>
        <dbReference type="ARBA" id="ARBA00023136"/>
    </source>
</evidence>
<dbReference type="AlphaFoldDB" id="F0S2S5"/>
<evidence type="ECO:0000256" key="3">
    <source>
        <dbReference type="ARBA" id="ARBA00022692"/>
    </source>
</evidence>
<protein>
    <submittedName>
        <fullName evidence="8">Cytochrome b subunit of formate dehydrogenase-like protein</fullName>
    </submittedName>
</protein>
<keyword evidence="9" id="KW-1185">Reference proteome</keyword>
<organism evidence="8 9">
    <name type="scientific">Desulfurobacterium thermolithotrophum (strain DSM 11699 / BSA)</name>
    <dbReference type="NCBI Taxonomy" id="868864"/>
    <lineage>
        <taxon>Bacteria</taxon>
        <taxon>Pseudomonadati</taxon>
        <taxon>Aquificota</taxon>
        <taxon>Aquificia</taxon>
        <taxon>Desulfurobacteriales</taxon>
        <taxon>Desulfurobacteriaceae</taxon>
        <taxon>Desulfurobacterium</taxon>
    </lineage>
</organism>
<evidence type="ECO:0000256" key="6">
    <source>
        <dbReference type="SAM" id="Phobius"/>
    </source>
</evidence>
<reference evidence="8 9" key="1">
    <citation type="journal article" date="2011" name="Stand. Genomic Sci.">
        <title>Complete genome sequence of the thermophilic sulfur-reducer Desulfurobacterium thermolithotrophum type strain (BSA(T)) from a deep-sea hydrothermal vent.</title>
        <authorList>
            <person name="Goker M."/>
            <person name="Daligault H."/>
            <person name="Mwirichia R."/>
            <person name="Lapidus A."/>
            <person name="Lucas S."/>
            <person name="Deshpande S."/>
            <person name="Pagani I."/>
            <person name="Tapia R."/>
            <person name="Cheng J.F."/>
            <person name="Goodwin L."/>
            <person name="Pitluck S."/>
            <person name="Liolios K."/>
            <person name="Ivanova N."/>
            <person name="Mavromatis K."/>
            <person name="Mikhailova N."/>
            <person name="Pati A."/>
            <person name="Chen A."/>
            <person name="Palaniappan K."/>
            <person name="Han C."/>
            <person name="Land M."/>
            <person name="Hauser L."/>
            <person name="Pan C."/>
            <person name="Brambilla E.M."/>
            <person name="Rohde M."/>
            <person name="Spring S."/>
            <person name="Sikorski J."/>
            <person name="Wirth R."/>
            <person name="Detter J.C."/>
            <person name="Woyke T."/>
            <person name="Bristow J."/>
            <person name="Eisen J.A."/>
            <person name="Markowitz V."/>
            <person name="Hugenholtz P."/>
            <person name="Kyrpides N.C."/>
            <person name="Klenk H.P."/>
        </authorList>
    </citation>
    <scope>NUCLEOTIDE SEQUENCE [LARGE SCALE GENOMIC DNA]</scope>
    <source>
        <strain evidence="9">DSM 11699 / BSA</strain>
    </source>
</reference>
<dbReference type="KEGG" id="dte:Dester_0495"/>
<reference evidence="9" key="2">
    <citation type="submission" date="2011-02" db="EMBL/GenBank/DDBJ databases">
        <title>The complete genome of Desulfurobacterium thermolithotrophum DSM 11699.</title>
        <authorList>
            <consortium name="US DOE Joint Genome Institute (JGI-PGF)"/>
            <person name="Lucas S."/>
            <person name="Copeland A."/>
            <person name="Lapidus A."/>
            <person name="Bruce D."/>
            <person name="Goodwin L."/>
            <person name="Pitluck S."/>
            <person name="Kyrpides N."/>
            <person name="Mavromatis K."/>
            <person name="Pagani I."/>
            <person name="Ivanova N."/>
            <person name="Mikhailova N."/>
            <person name="Daligault H."/>
            <person name="Detter J.C."/>
            <person name="Tapia R."/>
            <person name="Han C."/>
            <person name="Land M."/>
            <person name="Hauser L."/>
            <person name="Markowitz V."/>
            <person name="Cheng J.-F."/>
            <person name="Hugenholtz P."/>
            <person name="Woyke T."/>
            <person name="Wu D."/>
            <person name="Spring S."/>
            <person name="Brambilla E."/>
            <person name="Klenk H.-P."/>
            <person name="Eisen J.A."/>
        </authorList>
    </citation>
    <scope>NUCLEOTIDE SEQUENCE [LARGE SCALE GENOMIC DNA]</scope>
    <source>
        <strain evidence="9">DSM 11699 / BSA</strain>
    </source>
</reference>
<accession>F0S2S5</accession>
<dbReference type="InterPro" id="IPR051542">
    <property type="entry name" value="Hydrogenase_cytochrome"/>
</dbReference>
<gene>
    <name evidence="8" type="ordered locus">Dester_0495</name>
</gene>
<evidence type="ECO:0000256" key="1">
    <source>
        <dbReference type="ARBA" id="ARBA00004651"/>
    </source>
</evidence>
<dbReference type="Pfam" id="PF01292">
    <property type="entry name" value="Ni_hydr_CYTB"/>
    <property type="match status" value="1"/>
</dbReference>
<comment type="subcellular location">
    <subcellularLocation>
        <location evidence="1">Cell membrane</location>
        <topology evidence="1">Multi-pass membrane protein</topology>
    </subcellularLocation>
</comment>
<dbReference type="InterPro" id="IPR016174">
    <property type="entry name" value="Di-haem_cyt_TM"/>
</dbReference>
<feature type="transmembrane region" description="Helical" evidence="6">
    <location>
        <begin position="12"/>
        <end position="35"/>
    </location>
</feature>
<dbReference type="InterPro" id="IPR011577">
    <property type="entry name" value="Cyt_b561_bac/Ni-Hgenase"/>
</dbReference>
<evidence type="ECO:0000256" key="4">
    <source>
        <dbReference type="ARBA" id="ARBA00022989"/>
    </source>
</evidence>
<proteinExistence type="predicted"/>
<dbReference type="Proteomes" id="UP000007102">
    <property type="component" value="Chromosome"/>
</dbReference>
<dbReference type="OrthoDB" id="9863105at2"/>
<dbReference type="GO" id="GO:0020037">
    <property type="term" value="F:heme binding"/>
    <property type="evidence" value="ECO:0007669"/>
    <property type="project" value="TreeGrafter"/>
</dbReference>
<keyword evidence="3 6" id="KW-0812">Transmembrane</keyword>